<reference evidence="3 4" key="1">
    <citation type="submission" date="2019-02" db="EMBL/GenBank/DDBJ databases">
        <title>Deep-cultivation of Planctomycetes and their phenomic and genomic characterization uncovers novel biology.</title>
        <authorList>
            <person name="Wiegand S."/>
            <person name="Jogler M."/>
            <person name="Boedeker C."/>
            <person name="Pinto D."/>
            <person name="Vollmers J."/>
            <person name="Rivas-Marin E."/>
            <person name="Kohn T."/>
            <person name="Peeters S.H."/>
            <person name="Heuer A."/>
            <person name="Rast P."/>
            <person name="Oberbeckmann S."/>
            <person name="Bunk B."/>
            <person name="Jeske O."/>
            <person name="Meyerdierks A."/>
            <person name="Storesund J.E."/>
            <person name="Kallscheuer N."/>
            <person name="Luecker S."/>
            <person name="Lage O.M."/>
            <person name="Pohl T."/>
            <person name="Merkel B.J."/>
            <person name="Hornburger P."/>
            <person name="Mueller R.-W."/>
            <person name="Bruemmer F."/>
            <person name="Labrenz M."/>
            <person name="Spormann A.M."/>
            <person name="Op Den Camp H."/>
            <person name="Overmann J."/>
            <person name="Amann R."/>
            <person name="Jetten M.S.M."/>
            <person name="Mascher T."/>
            <person name="Medema M.H."/>
            <person name="Devos D.P."/>
            <person name="Kaster A.-K."/>
            <person name="Ovreas L."/>
            <person name="Rohde M."/>
            <person name="Galperin M.Y."/>
            <person name="Jogler C."/>
        </authorList>
    </citation>
    <scope>NUCLEOTIDE SEQUENCE [LARGE SCALE GENOMIC DNA]</scope>
    <source>
        <strain evidence="3 4">KOR42</strain>
    </source>
</reference>
<dbReference type="InterPro" id="IPR001509">
    <property type="entry name" value="Epimerase_deHydtase"/>
</dbReference>
<dbReference type="SUPFAM" id="SSF51735">
    <property type="entry name" value="NAD(P)-binding Rossmann-fold domains"/>
    <property type="match status" value="1"/>
</dbReference>
<dbReference type="RefSeq" id="WP_146510468.1">
    <property type="nucleotide sequence ID" value="NZ_SIHI01000006.1"/>
</dbReference>
<dbReference type="AlphaFoldDB" id="A0A5C5WQB5"/>
<proteinExistence type="inferred from homology"/>
<evidence type="ECO:0000313" key="3">
    <source>
        <dbReference type="EMBL" id="TWT52281.1"/>
    </source>
</evidence>
<dbReference type="EMBL" id="SIHI01000006">
    <property type="protein sequence ID" value="TWT52281.1"/>
    <property type="molecule type" value="Genomic_DNA"/>
</dbReference>
<dbReference type="EC" id="4.2.1.46" evidence="3"/>
<dbReference type="Pfam" id="PF01370">
    <property type="entry name" value="Epimerase"/>
    <property type="match status" value="1"/>
</dbReference>
<name>A0A5C5WQB5_9PLAN</name>
<gene>
    <name evidence="3" type="primary">rfbB_3</name>
    <name evidence="3" type="ORF">KOR42_29670</name>
</gene>
<dbReference type="CDD" id="cd08946">
    <property type="entry name" value="SDR_e"/>
    <property type="match status" value="1"/>
</dbReference>
<keyword evidence="3" id="KW-0456">Lyase</keyword>
<evidence type="ECO:0000259" key="2">
    <source>
        <dbReference type="Pfam" id="PF01370"/>
    </source>
</evidence>
<dbReference type="InterPro" id="IPR036291">
    <property type="entry name" value="NAD(P)-bd_dom_sf"/>
</dbReference>
<feature type="domain" description="NAD-dependent epimerase/dehydratase" evidence="2">
    <location>
        <begin position="5"/>
        <end position="235"/>
    </location>
</feature>
<comment type="caution">
    <text evidence="3">The sequence shown here is derived from an EMBL/GenBank/DDBJ whole genome shotgun (WGS) entry which is preliminary data.</text>
</comment>
<organism evidence="3 4">
    <name type="scientific">Thalassoglobus neptunius</name>
    <dbReference type="NCBI Taxonomy" id="1938619"/>
    <lineage>
        <taxon>Bacteria</taxon>
        <taxon>Pseudomonadati</taxon>
        <taxon>Planctomycetota</taxon>
        <taxon>Planctomycetia</taxon>
        <taxon>Planctomycetales</taxon>
        <taxon>Planctomycetaceae</taxon>
        <taxon>Thalassoglobus</taxon>
    </lineage>
</organism>
<dbReference type="PANTHER" id="PTHR43000">
    <property type="entry name" value="DTDP-D-GLUCOSE 4,6-DEHYDRATASE-RELATED"/>
    <property type="match status" value="1"/>
</dbReference>
<protein>
    <submittedName>
        <fullName evidence="3">dTDP-glucose 4,6-dehydratase</fullName>
        <ecNumber evidence="3">4.2.1.46</ecNumber>
    </submittedName>
</protein>
<comment type="similarity">
    <text evidence="1">Belongs to the NAD(P)-dependent epimerase/dehydratase family.</text>
</comment>
<sequence length="301" mass="32659">MRVGVTGATGFIGRYLVYELVQAGHTCLCLSRPSSDRGGFEEIADSITWIEGSLGDGQEREFVSECDAIAHTALFHPSGKFMGGEGDLIPYLDVNLMGTLKLIDAAFQASVERFVFVSTCAVHDVILDDRPLDETHPLWMKSHYGAHKAAIEMFVHSYGLGQGMPISAVRPTGVYGVNRPVENSKWAPMVQAIINGEPVNCSRGGKEVHAADVAKAIHLCLKADAEEIKGRAFNCYDRYISQFDVATLAKSLTGSSSEITGGQTSPKNQIETNRLRELGMKFGGTALFERTIEELIAGLKS</sequence>
<evidence type="ECO:0000313" key="4">
    <source>
        <dbReference type="Proteomes" id="UP000317243"/>
    </source>
</evidence>
<dbReference type="Proteomes" id="UP000317243">
    <property type="component" value="Unassembled WGS sequence"/>
</dbReference>
<dbReference type="GO" id="GO:0008460">
    <property type="term" value="F:dTDP-glucose 4,6-dehydratase activity"/>
    <property type="evidence" value="ECO:0007669"/>
    <property type="project" value="UniProtKB-EC"/>
</dbReference>
<evidence type="ECO:0000256" key="1">
    <source>
        <dbReference type="ARBA" id="ARBA00007637"/>
    </source>
</evidence>
<accession>A0A5C5WQB5</accession>
<dbReference type="Gene3D" id="3.40.50.720">
    <property type="entry name" value="NAD(P)-binding Rossmann-like Domain"/>
    <property type="match status" value="1"/>
</dbReference>
<dbReference type="OrthoDB" id="9807212at2"/>
<keyword evidence="4" id="KW-1185">Reference proteome</keyword>